<evidence type="ECO:0000313" key="3">
    <source>
        <dbReference type="EMBL" id="UXC63251.1"/>
    </source>
</evidence>
<dbReference type="EMBL" id="CP104396">
    <property type="protein sequence ID" value="UXC63251.1"/>
    <property type="molecule type" value="Genomic_DNA"/>
</dbReference>
<reference evidence="3" key="2">
    <citation type="submission" date="2022-09" db="EMBL/GenBank/DDBJ databases">
        <title>Complete genome of Ligilactobacillus agilis AM_LB6, isolated from chicken feces.</title>
        <authorList>
            <person name="den Bakker H.C."/>
            <person name="Mann A."/>
        </authorList>
    </citation>
    <scope>NUCLEOTIDE SEQUENCE</scope>
    <source>
        <strain evidence="3">AM_LB6</strain>
    </source>
</reference>
<dbReference type="AlphaFoldDB" id="A0A226RBI2"/>
<feature type="chain" id="PRO_5011404244" description="Cell surface protein" evidence="1">
    <location>
        <begin position="29"/>
        <end position="162"/>
    </location>
</feature>
<dbReference type="KEGG" id="lagl:BEN83_08195"/>
<evidence type="ECO:0000313" key="4">
    <source>
        <dbReference type="Proteomes" id="UP000215261"/>
    </source>
</evidence>
<evidence type="ECO:0000313" key="2">
    <source>
        <dbReference type="EMBL" id="OXS41389.1"/>
    </source>
</evidence>
<proteinExistence type="predicted"/>
<keyword evidence="1" id="KW-0732">Signal</keyword>
<evidence type="ECO:0000256" key="1">
    <source>
        <dbReference type="SAM" id="SignalP"/>
    </source>
</evidence>
<dbReference type="STRING" id="1601.GCA_001243975_00073"/>
<accession>A0A226RBI2</accession>
<reference evidence="2 4" key="1">
    <citation type="submission" date="2016-03" db="EMBL/GenBank/DDBJ databases">
        <title>Sequencing of Lactobacillus Species from Commercial Turkeys.</title>
        <authorList>
            <person name="Johnson T.J."/>
            <person name="Youmans B.P."/>
            <person name="Case K.A."/>
        </authorList>
    </citation>
    <scope>NUCLEOTIDE SEQUENCE [LARGE SCALE GENOMIC DNA]</scope>
    <source>
        <strain evidence="2 4">UMNLA1</strain>
    </source>
</reference>
<dbReference type="RefSeq" id="WP_050610691.1">
    <property type="nucleotide sequence ID" value="NZ_BLAN01000012.1"/>
</dbReference>
<feature type="signal peptide" evidence="1">
    <location>
        <begin position="1"/>
        <end position="28"/>
    </location>
</feature>
<dbReference type="Proteomes" id="UP001058429">
    <property type="component" value="Chromosome"/>
</dbReference>
<sequence>MTLKRFLKILTIACFAVLLYMPMHKAWAGETVSSSVTITAVVPEKYMIALDIEGQGAVEVNGVSYDKSTKIQGRGAENYKVTAAKGYKIASVMYGKGDKFRPVALNEKQEYKAPAVSENGNKLKVVFEKPKMIEAVKAEVVKPHYLIMSGVFAALVGLIILL</sequence>
<evidence type="ECO:0008006" key="5">
    <source>
        <dbReference type="Google" id="ProtNLM"/>
    </source>
</evidence>
<dbReference type="EMBL" id="LUGO01000031">
    <property type="protein sequence ID" value="OXS41389.1"/>
    <property type="molecule type" value="Genomic_DNA"/>
</dbReference>
<organism evidence="2 4">
    <name type="scientific">Ligilactobacillus agilis</name>
    <dbReference type="NCBI Taxonomy" id="1601"/>
    <lineage>
        <taxon>Bacteria</taxon>
        <taxon>Bacillati</taxon>
        <taxon>Bacillota</taxon>
        <taxon>Bacilli</taxon>
        <taxon>Lactobacillales</taxon>
        <taxon>Lactobacillaceae</taxon>
        <taxon>Ligilactobacillus</taxon>
    </lineage>
</organism>
<dbReference type="Proteomes" id="UP000215261">
    <property type="component" value="Unassembled WGS sequence"/>
</dbReference>
<name>A0A226RBI2_9LACO</name>
<protein>
    <recommendedName>
        <fullName evidence="5">Cell surface protein</fullName>
    </recommendedName>
</protein>
<gene>
    <name evidence="2" type="ORF">AYP69_00105</name>
    <name evidence="3" type="ORF">N4562_09465</name>
</gene>